<proteinExistence type="predicted"/>
<dbReference type="InterPro" id="IPR015943">
    <property type="entry name" value="WD40/YVTN_repeat-like_dom_sf"/>
</dbReference>
<name>A0A0N0NS83_9EURO</name>
<evidence type="ECO:0008006" key="3">
    <source>
        <dbReference type="Google" id="ProtNLM"/>
    </source>
</evidence>
<dbReference type="Gene3D" id="2.130.10.10">
    <property type="entry name" value="YVTN repeat-like/Quinoprotein amine dehydrogenase"/>
    <property type="match status" value="1"/>
</dbReference>
<organism evidence="1 2">
    <name type="scientific">Cyphellophora attinorum</name>
    <dbReference type="NCBI Taxonomy" id="1664694"/>
    <lineage>
        <taxon>Eukaryota</taxon>
        <taxon>Fungi</taxon>
        <taxon>Dikarya</taxon>
        <taxon>Ascomycota</taxon>
        <taxon>Pezizomycotina</taxon>
        <taxon>Eurotiomycetes</taxon>
        <taxon>Chaetothyriomycetidae</taxon>
        <taxon>Chaetothyriales</taxon>
        <taxon>Cyphellophoraceae</taxon>
        <taxon>Cyphellophora</taxon>
    </lineage>
</organism>
<dbReference type="GeneID" id="28735295"/>
<accession>A0A0N0NS83</accession>
<dbReference type="PANTHER" id="PTHR47199:SF2">
    <property type="entry name" value="PHOTOSYSTEM II STABILITY_ASSEMBLY FACTOR HCF136, CHLOROPLASTIC"/>
    <property type="match status" value="1"/>
</dbReference>
<dbReference type="AlphaFoldDB" id="A0A0N0NS83"/>
<evidence type="ECO:0000313" key="1">
    <source>
        <dbReference type="EMBL" id="KPI45958.1"/>
    </source>
</evidence>
<comment type="caution">
    <text evidence="1">The sequence shown here is derived from an EMBL/GenBank/DDBJ whole genome shotgun (WGS) entry which is preliminary data.</text>
</comment>
<dbReference type="VEuPathDB" id="FungiDB:AB675_337"/>
<dbReference type="RefSeq" id="XP_018005921.1">
    <property type="nucleotide sequence ID" value="XM_018143426.1"/>
</dbReference>
<sequence>MSIGNGNASRIYVTSDAGATWTLGFQNEDELAFYDCMAFESRLVGLALSDPVEGKFRLIKTVDGGTNWALVDPAGMPTALTSEFAFAASGTCLTSSPGGKYYTASGGVDPGRVFRSSDDGETWNVTDTPVAGGQSAGVYSVVSQEAEHGIAVGGDYLVPNGTMGNAAWSKDGGVTWQASTVFPSGYRSGAAWRPGRCDIAIAVGPSGSDITRDGGKTWMNFDNGSYDTIECPTNDVCWASGEKGRIARLTFD</sequence>
<dbReference type="EMBL" id="LFJN01000001">
    <property type="protein sequence ID" value="KPI45958.1"/>
    <property type="molecule type" value="Genomic_DNA"/>
</dbReference>
<dbReference type="STRING" id="1664694.A0A0N0NS83"/>
<dbReference type="OrthoDB" id="3679835at2759"/>
<dbReference type="PANTHER" id="PTHR47199">
    <property type="entry name" value="PHOTOSYSTEM II STABILITY/ASSEMBLY FACTOR HCF136, CHLOROPLASTIC"/>
    <property type="match status" value="1"/>
</dbReference>
<gene>
    <name evidence="1" type="ORF">AB675_337</name>
</gene>
<keyword evidence="2" id="KW-1185">Reference proteome</keyword>
<reference evidence="1 2" key="1">
    <citation type="submission" date="2015-06" db="EMBL/GenBank/DDBJ databases">
        <title>Draft genome of the ant-associated black yeast Phialophora attae CBS 131958.</title>
        <authorList>
            <person name="Moreno L.F."/>
            <person name="Stielow B.J."/>
            <person name="de Hoog S."/>
            <person name="Vicente V.A."/>
            <person name="Weiss V.A."/>
            <person name="de Vries M."/>
            <person name="Cruz L.M."/>
            <person name="Souza E.M."/>
        </authorList>
    </citation>
    <scope>NUCLEOTIDE SEQUENCE [LARGE SCALE GENOMIC DNA]</scope>
    <source>
        <strain evidence="1 2">CBS 131958</strain>
    </source>
</reference>
<dbReference type="SUPFAM" id="SSF110296">
    <property type="entry name" value="Oligoxyloglucan reducing end-specific cellobiohydrolase"/>
    <property type="match status" value="1"/>
</dbReference>
<dbReference type="Proteomes" id="UP000038010">
    <property type="component" value="Unassembled WGS sequence"/>
</dbReference>
<evidence type="ECO:0000313" key="2">
    <source>
        <dbReference type="Proteomes" id="UP000038010"/>
    </source>
</evidence>
<protein>
    <recommendedName>
        <fullName evidence="3">Oxidoreductase</fullName>
    </recommendedName>
</protein>
<dbReference type="CDD" id="cd15482">
    <property type="entry name" value="Sialidase_non-viral"/>
    <property type="match status" value="1"/>
</dbReference>